<evidence type="ECO:0000313" key="2">
    <source>
        <dbReference type="EMBL" id="KKL57456.1"/>
    </source>
</evidence>
<name>A0A0F9DUL9_9ZZZZ</name>
<comment type="caution">
    <text evidence="2">The sequence shown here is derived from an EMBL/GenBank/DDBJ whole genome shotgun (WGS) entry which is preliminary data.</text>
</comment>
<keyword evidence="1" id="KW-0472">Membrane</keyword>
<keyword evidence="1" id="KW-1133">Transmembrane helix</keyword>
<sequence>MVNEIIGTMIQIVVFGLIPFLVYAISFKKVKTYDIWRFLASAGWELLDSVSSNITS</sequence>
<protein>
    <submittedName>
        <fullName evidence="2">Uncharacterized protein</fullName>
    </submittedName>
</protein>
<reference evidence="2" key="1">
    <citation type="journal article" date="2015" name="Nature">
        <title>Complex archaea that bridge the gap between prokaryotes and eukaryotes.</title>
        <authorList>
            <person name="Spang A."/>
            <person name="Saw J.H."/>
            <person name="Jorgensen S.L."/>
            <person name="Zaremba-Niedzwiedzka K."/>
            <person name="Martijn J."/>
            <person name="Lind A.E."/>
            <person name="van Eijk R."/>
            <person name="Schleper C."/>
            <person name="Guy L."/>
            <person name="Ettema T.J."/>
        </authorList>
    </citation>
    <scope>NUCLEOTIDE SEQUENCE</scope>
</reference>
<organism evidence="2">
    <name type="scientific">marine sediment metagenome</name>
    <dbReference type="NCBI Taxonomy" id="412755"/>
    <lineage>
        <taxon>unclassified sequences</taxon>
        <taxon>metagenomes</taxon>
        <taxon>ecological metagenomes</taxon>
    </lineage>
</organism>
<keyword evidence="1" id="KW-0812">Transmembrane</keyword>
<proteinExistence type="predicted"/>
<feature type="transmembrane region" description="Helical" evidence="1">
    <location>
        <begin position="6"/>
        <end position="27"/>
    </location>
</feature>
<dbReference type="AlphaFoldDB" id="A0A0F9DUL9"/>
<dbReference type="EMBL" id="LAZR01030159">
    <property type="protein sequence ID" value="KKL57456.1"/>
    <property type="molecule type" value="Genomic_DNA"/>
</dbReference>
<evidence type="ECO:0000256" key="1">
    <source>
        <dbReference type="SAM" id="Phobius"/>
    </source>
</evidence>
<gene>
    <name evidence="2" type="ORF">LCGC14_2235230</name>
</gene>
<accession>A0A0F9DUL9</accession>